<dbReference type="PROSITE" id="PS51757">
    <property type="entry name" value="TH1"/>
    <property type="match status" value="1"/>
</dbReference>
<dbReference type="STRING" id="1754191.A0A1Y1V3I9"/>
<feature type="domain" description="TH1" evidence="1">
    <location>
        <begin position="1"/>
        <end position="109"/>
    </location>
</feature>
<dbReference type="InterPro" id="IPR010926">
    <property type="entry name" value="Myosin_TH1"/>
</dbReference>
<comment type="caution">
    <text evidence="2">The sequence shown here is derived from an EMBL/GenBank/DDBJ whole genome shotgun (WGS) entry which is preliminary data.</text>
</comment>
<dbReference type="Proteomes" id="UP000193719">
    <property type="component" value="Unassembled WGS sequence"/>
</dbReference>
<evidence type="ECO:0000259" key="1">
    <source>
        <dbReference type="PROSITE" id="PS51757"/>
    </source>
</evidence>
<keyword evidence="3" id="KW-1185">Reference proteome</keyword>
<dbReference type="Pfam" id="PF06017">
    <property type="entry name" value="Myosin_TH1"/>
    <property type="match status" value="1"/>
</dbReference>
<name>A0A1Y1V3I9_9FUNG</name>
<dbReference type="EMBL" id="MCFH01000035">
    <property type="protein sequence ID" value="ORX46417.1"/>
    <property type="molecule type" value="Genomic_DNA"/>
</dbReference>
<evidence type="ECO:0000313" key="2">
    <source>
        <dbReference type="EMBL" id="ORX46417.1"/>
    </source>
</evidence>
<dbReference type="AlphaFoldDB" id="A0A1Y1V3I9"/>
<protein>
    <recommendedName>
        <fullName evidence="1">TH1 domain-containing protein</fullName>
    </recommendedName>
</protein>
<proteinExistence type="predicted"/>
<reference evidence="2 3" key="1">
    <citation type="submission" date="2016-08" db="EMBL/GenBank/DDBJ databases">
        <title>Genomes of anaerobic fungi encode conserved fungal cellulosomes for biomass hydrolysis.</title>
        <authorList>
            <consortium name="DOE Joint Genome Institute"/>
            <person name="Haitjema C.H."/>
            <person name="Gilmore S.P."/>
            <person name="Henske J.K."/>
            <person name="Solomon K.V."/>
            <person name="De Groot R."/>
            <person name="Kuo A."/>
            <person name="Mondo S.J."/>
            <person name="Salamov A.A."/>
            <person name="Labutti K."/>
            <person name="Zhao Z."/>
            <person name="Chiniquy J."/>
            <person name="Barry K."/>
            <person name="Brewer H.M."/>
            <person name="Purvine S.O."/>
            <person name="Wright A.T."/>
            <person name="Boxma B."/>
            <person name="Van Alen T."/>
            <person name="Hackstein J.H."/>
            <person name="Baker S.E."/>
            <person name="Grigoriev I.V."/>
            <person name="O'Malley M.A."/>
        </authorList>
    </citation>
    <scope>NUCLEOTIDE SEQUENCE [LARGE SCALE GENOMIC DNA]</scope>
    <source>
        <strain evidence="3">finn</strain>
    </source>
</reference>
<dbReference type="GO" id="GO:0003774">
    <property type="term" value="F:cytoskeletal motor activity"/>
    <property type="evidence" value="ECO:0007669"/>
    <property type="project" value="InterPro"/>
</dbReference>
<dbReference type="GO" id="GO:0016459">
    <property type="term" value="C:myosin complex"/>
    <property type="evidence" value="ECO:0007669"/>
    <property type="project" value="InterPro"/>
</dbReference>
<organism evidence="2 3">
    <name type="scientific">Piromyces finnis</name>
    <dbReference type="NCBI Taxonomy" id="1754191"/>
    <lineage>
        <taxon>Eukaryota</taxon>
        <taxon>Fungi</taxon>
        <taxon>Fungi incertae sedis</taxon>
        <taxon>Chytridiomycota</taxon>
        <taxon>Chytridiomycota incertae sedis</taxon>
        <taxon>Neocallimastigomycetes</taxon>
        <taxon>Neocallimastigales</taxon>
        <taxon>Neocallimastigaceae</taxon>
        <taxon>Piromyces</taxon>
    </lineage>
</organism>
<dbReference type="OrthoDB" id="6108017at2759"/>
<accession>A0A1Y1V3I9</accession>
<sequence length="109" mass="12468">MTLPINKIHRRNTKKQVERNFLLTNNSIYILNSDNSKIKDIINLSDISTISTSPLNDNIMILHVKNSSKGDLMLSTEERNSTKVISVISYIWMLARKRGIQIPINVSDE</sequence>
<evidence type="ECO:0000313" key="3">
    <source>
        <dbReference type="Proteomes" id="UP000193719"/>
    </source>
</evidence>
<reference evidence="2 3" key="2">
    <citation type="submission" date="2016-08" db="EMBL/GenBank/DDBJ databases">
        <title>Pervasive Adenine N6-methylation of Active Genes in Fungi.</title>
        <authorList>
            <consortium name="DOE Joint Genome Institute"/>
            <person name="Mondo S.J."/>
            <person name="Dannebaum R.O."/>
            <person name="Kuo R.C."/>
            <person name="Labutti K."/>
            <person name="Haridas S."/>
            <person name="Kuo A."/>
            <person name="Salamov A."/>
            <person name="Ahrendt S.R."/>
            <person name="Lipzen A."/>
            <person name="Sullivan W."/>
            <person name="Andreopoulos W.B."/>
            <person name="Clum A."/>
            <person name="Lindquist E."/>
            <person name="Daum C."/>
            <person name="Ramamoorthy G.K."/>
            <person name="Gryganskyi A."/>
            <person name="Culley D."/>
            <person name="Magnuson J.K."/>
            <person name="James T.Y."/>
            <person name="O'Malley M.A."/>
            <person name="Stajich J.E."/>
            <person name="Spatafora J.W."/>
            <person name="Visel A."/>
            <person name="Grigoriev I.V."/>
        </authorList>
    </citation>
    <scope>NUCLEOTIDE SEQUENCE [LARGE SCALE GENOMIC DNA]</scope>
    <source>
        <strain evidence="3">finn</strain>
    </source>
</reference>
<gene>
    <name evidence="2" type="ORF">BCR36DRAFT_297532</name>
</gene>